<dbReference type="AlphaFoldDB" id="G4XHD8"/>
<reference evidence="2" key="1">
    <citation type="submission" date="2011-04" db="EMBL/GenBank/DDBJ databases">
        <title>Does Cd toxicity in plants act through DNA methylation and chromatin repatterning mechanisms?</title>
        <authorList>
            <person name="Greco M."/>
            <person name="Chiappetta A."/>
            <person name="Bruno L."/>
            <person name="Bitonti M.B."/>
        </authorList>
    </citation>
    <scope>NUCLEOTIDE SEQUENCE</scope>
</reference>
<name>G4XHD8_POSOC</name>
<accession>G4XHD8</accession>
<feature type="non-terminal residue" evidence="2">
    <location>
        <position position="125"/>
    </location>
</feature>
<keyword evidence="1" id="KW-0732">Signal</keyword>
<feature type="non-terminal residue" evidence="2">
    <location>
        <position position="1"/>
    </location>
</feature>
<evidence type="ECO:0000256" key="1">
    <source>
        <dbReference type="SAM" id="SignalP"/>
    </source>
</evidence>
<feature type="chain" id="PRO_5003470935" evidence="1">
    <location>
        <begin position="18"/>
        <end position="125"/>
    </location>
</feature>
<protein>
    <submittedName>
        <fullName evidence="2">HAD superfamily, subfamily IIIB acid phosphatase</fullName>
    </submittedName>
</protein>
<sequence length="125" mass="14429">ACLLSFLLFITLPRETMIPVAKIGFEQFISLTLRIMSQLACGSSNRQCYIFHFVANNKQRLKNVSCLEYSLGKEHMHSNKANQNANLHCELITNFQMFWVFKDYKQYDTPINLIVFGIGTQSVRS</sequence>
<proteinExistence type="predicted"/>
<organism evidence="2">
    <name type="scientific">Posidonia oceanica</name>
    <name type="common">Mediterranean tapeweed</name>
    <dbReference type="NCBI Taxonomy" id="55489"/>
    <lineage>
        <taxon>Eukaryota</taxon>
        <taxon>Viridiplantae</taxon>
        <taxon>Streptophyta</taxon>
        <taxon>Embryophyta</taxon>
        <taxon>Tracheophyta</taxon>
        <taxon>Spermatophyta</taxon>
        <taxon>Magnoliopsida</taxon>
        <taxon>Liliopsida</taxon>
        <taxon>Posidoniaceae</taxon>
        <taxon>Posidonia</taxon>
    </lineage>
</organism>
<evidence type="ECO:0000313" key="2">
    <source>
        <dbReference type="EMBL" id="AEP40964.1"/>
    </source>
</evidence>
<feature type="signal peptide" evidence="1">
    <location>
        <begin position="1"/>
        <end position="17"/>
    </location>
</feature>
<dbReference type="EMBL" id="JF811747">
    <property type="protein sequence ID" value="AEP40964.1"/>
    <property type="molecule type" value="Genomic_DNA"/>
</dbReference>